<organism evidence="2 3">
    <name type="scientific">Planococcus antarcticus DSM 14505</name>
    <dbReference type="NCBI Taxonomy" id="1185653"/>
    <lineage>
        <taxon>Bacteria</taxon>
        <taxon>Bacillati</taxon>
        <taxon>Bacillota</taxon>
        <taxon>Bacilli</taxon>
        <taxon>Bacillales</taxon>
        <taxon>Caryophanaceae</taxon>
        <taxon>Planococcus</taxon>
    </lineage>
</organism>
<dbReference type="Proteomes" id="UP000004725">
    <property type="component" value="Unassembled WGS sequence"/>
</dbReference>
<proteinExistence type="predicted"/>
<dbReference type="PANTHER" id="PTHR33169:SF25">
    <property type="entry name" value="DNA-BINDING PROTEIN YIZB-RELATED"/>
    <property type="match status" value="1"/>
</dbReference>
<gene>
    <name evidence="2" type="ORF">A1A1_00863</name>
</gene>
<dbReference type="RefSeq" id="WP_006828197.1">
    <property type="nucleotide sequence ID" value="NZ_AJYB01000003.1"/>
</dbReference>
<evidence type="ECO:0000313" key="2">
    <source>
        <dbReference type="EMBL" id="EIM08423.1"/>
    </source>
</evidence>
<reference evidence="2 3" key="1">
    <citation type="journal article" date="2012" name="J. Bacteriol.">
        <title>Genome Sequence of the Antarctic Psychrophile Bacterium Planococcus antarcticus DSM 14505.</title>
        <authorList>
            <person name="Margolles A."/>
            <person name="Gueimonde M."/>
            <person name="Sanchez B."/>
        </authorList>
    </citation>
    <scope>NUCLEOTIDE SEQUENCE [LARGE SCALE GENOMIC DNA]</scope>
    <source>
        <strain evidence="2 3">DSM 14505</strain>
    </source>
</reference>
<name>A0AA87IRJ9_9BACL</name>
<dbReference type="SUPFAM" id="SSF46785">
    <property type="entry name" value="Winged helix' DNA-binding domain"/>
    <property type="match status" value="1"/>
</dbReference>
<feature type="domain" description="Transcription regulator PadR N-terminal" evidence="1">
    <location>
        <begin position="21"/>
        <end position="91"/>
    </location>
</feature>
<dbReference type="InterPro" id="IPR036388">
    <property type="entry name" value="WH-like_DNA-bd_sf"/>
</dbReference>
<sequence length="114" mass="13568">MENDKWLFQIRKGLVELAVMILMEKKAVYGYEMTKSLKPYPLFELADGSIYPLLKRLEKNNWVETYWDNPEEGVRRKYYKLSIEGQKTLQERLKIFQSSTDLLLSLKGEVENEE</sequence>
<dbReference type="AlphaFoldDB" id="A0AA87IRJ9"/>
<dbReference type="InterPro" id="IPR005149">
    <property type="entry name" value="Tscrpt_reg_PadR_N"/>
</dbReference>
<dbReference type="InterPro" id="IPR036390">
    <property type="entry name" value="WH_DNA-bd_sf"/>
</dbReference>
<dbReference type="Gene3D" id="1.10.10.10">
    <property type="entry name" value="Winged helix-like DNA-binding domain superfamily/Winged helix DNA-binding domain"/>
    <property type="match status" value="1"/>
</dbReference>
<accession>A0AA87IRJ9</accession>
<evidence type="ECO:0000259" key="1">
    <source>
        <dbReference type="Pfam" id="PF03551"/>
    </source>
</evidence>
<comment type="caution">
    <text evidence="2">The sequence shown here is derived from an EMBL/GenBank/DDBJ whole genome shotgun (WGS) entry which is preliminary data.</text>
</comment>
<protein>
    <submittedName>
        <fullName evidence="2">Transcriptional regulator, PadR-like family protein</fullName>
    </submittedName>
</protein>
<dbReference type="EMBL" id="AJYB01000003">
    <property type="protein sequence ID" value="EIM08423.1"/>
    <property type="molecule type" value="Genomic_DNA"/>
</dbReference>
<dbReference type="Pfam" id="PF03551">
    <property type="entry name" value="PadR"/>
    <property type="match status" value="1"/>
</dbReference>
<evidence type="ECO:0000313" key="3">
    <source>
        <dbReference type="Proteomes" id="UP000004725"/>
    </source>
</evidence>
<dbReference type="InterPro" id="IPR052509">
    <property type="entry name" value="Metal_resp_DNA-bind_regulator"/>
</dbReference>
<dbReference type="PANTHER" id="PTHR33169">
    <property type="entry name" value="PADR-FAMILY TRANSCRIPTIONAL REGULATOR"/>
    <property type="match status" value="1"/>
</dbReference>